<keyword evidence="3" id="KW-1185">Reference proteome</keyword>
<reference evidence="2 3" key="1">
    <citation type="submission" date="2024-02" db="EMBL/GenBank/DDBJ databases">
        <title>Bacteria isolated from the canopy kelp, Nereocystis luetkeana.</title>
        <authorList>
            <person name="Pfister C.A."/>
            <person name="Younker I.T."/>
            <person name="Light S.H."/>
        </authorList>
    </citation>
    <scope>NUCLEOTIDE SEQUENCE [LARGE SCALE GENOMIC DNA]</scope>
    <source>
        <strain evidence="2 3">TI.2.07</strain>
    </source>
</reference>
<dbReference type="EMBL" id="JBAKBA010000006">
    <property type="protein sequence ID" value="MEL0658290.1"/>
    <property type="molecule type" value="Genomic_DNA"/>
</dbReference>
<gene>
    <name evidence="2" type="ORF">V6255_03970</name>
</gene>
<dbReference type="Pfam" id="PF09839">
    <property type="entry name" value="DUF2066"/>
    <property type="match status" value="1"/>
</dbReference>
<protein>
    <submittedName>
        <fullName evidence="2">DUF2066 domain-containing protein</fullName>
    </submittedName>
</protein>
<organism evidence="2 3">
    <name type="scientific">Psychromonas arctica</name>
    <dbReference type="NCBI Taxonomy" id="168275"/>
    <lineage>
        <taxon>Bacteria</taxon>
        <taxon>Pseudomonadati</taxon>
        <taxon>Pseudomonadota</taxon>
        <taxon>Gammaproteobacteria</taxon>
        <taxon>Alteromonadales</taxon>
        <taxon>Psychromonadaceae</taxon>
        <taxon>Psychromonas</taxon>
    </lineage>
</organism>
<proteinExistence type="predicted"/>
<name>A0ABU9H8S8_9GAMM</name>
<feature type="chain" id="PRO_5047417590" evidence="1">
    <location>
        <begin position="24"/>
        <end position="349"/>
    </location>
</feature>
<evidence type="ECO:0000313" key="2">
    <source>
        <dbReference type="EMBL" id="MEL0658290.1"/>
    </source>
</evidence>
<feature type="signal peptide" evidence="1">
    <location>
        <begin position="1"/>
        <end position="23"/>
    </location>
</feature>
<sequence length="349" mass="39031">MKSNRLVRFFAVISLFFSVHSVALPQISPYQGLVPAEDSNEDKLREAALEQVLIKVSGNVDIVKLDGSKTLAKSIPDMLAQFGYQDINDKRFYFALFEKQAINSALNAMQQPIWGETRPSPLIWLVNEDRQLTSENMIDSSQDGAISWGLNKSQIERGITGKFPLVDLDDLLTVSVSDVSGRFYQTVADASKRYDAEYFVLANLTSINAQQWQLKWELVQYNAQSKKNQVLIKQTSNGDKAGVMSTMLGEIADYYAKQFAILENNGARSAQLLNINNINSLAKLMSINDILNNLNSVESFEVVSLDDKKLEVLVTLKGSLASLENALNAQPKLQKDLISTAPFYYNWQP</sequence>
<dbReference type="RefSeq" id="WP_341626970.1">
    <property type="nucleotide sequence ID" value="NZ_JBAKBA010000006.1"/>
</dbReference>
<keyword evidence="1" id="KW-0732">Signal</keyword>
<evidence type="ECO:0000256" key="1">
    <source>
        <dbReference type="SAM" id="SignalP"/>
    </source>
</evidence>
<evidence type="ECO:0000313" key="3">
    <source>
        <dbReference type="Proteomes" id="UP001366060"/>
    </source>
</evidence>
<dbReference type="Proteomes" id="UP001366060">
    <property type="component" value="Unassembled WGS sequence"/>
</dbReference>
<comment type="caution">
    <text evidence="2">The sequence shown here is derived from an EMBL/GenBank/DDBJ whole genome shotgun (WGS) entry which is preliminary data.</text>
</comment>
<accession>A0ABU9H8S8</accession>
<dbReference type="InterPro" id="IPR018642">
    <property type="entry name" value="DUF2066"/>
</dbReference>